<dbReference type="Proteomes" id="UP000215086">
    <property type="component" value="Chromosome"/>
</dbReference>
<evidence type="ECO:0000313" key="9">
    <source>
        <dbReference type="Proteomes" id="UP000215086"/>
    </source>
</evidence>
<feature type="domain" description="Radical SAM core" evidence="6">
    <location>
        <begin position="8"/>
        <end position="158"/>
    </location>
</feature>
<dbReference type="EMBL" id="CP018477">
    <property type="protein sequence ID" value="ASV74536.1"/>
    <property type="molecule type" value="Genomic_DNA"/>
</dbReference>
<dbReference type="CDD" id="cd01335">
    <property type="entry name" value="Radical_SAM"/>
    <property type="match status" value="1"/>
</dbReference>
<feature type="domain" description="DUF3463" evidence="7">
    <location>
        <begin position="223"/>
        <end position="342"/>
    </location>
</feature>
<dbReference type="InterPro" id="IPR007197">
    <property type="entry name" value="rSAM"/>
</dbReference>
<protein>
    <submittedName>
        <fullName evidence="8">Molybdenum cofactor biosynthesis protein MoaA</fullName>
    </submittedName>
</protein>
<accession>A0A286REZ0</accession>
<dbReference type="Gene3D" id="3.20.20.70">
    <property type="entry name" value="Aldolase class I"/>
    <property type="match status" value="1"/>
</dbReference>
<dbReference type="InterPro" id="IPR058240">
    <property type="entry name" value="rSAM_sf"/>
</dbReference>
<dbReference type="GO" id="GO:0051536">
    <property type="term" value="F:iron-sulfur cluster binding"/>
    <property type="evidence" value="ECO:0007669"/>
    <property type="project" value="UniProtKB-KW"/>
</dbReference>
<evidence type="ECO:0000256" key="5">
    <source>
        <dbReference type="ARBA" id="ARBA00023014"/>
    </source>
</evidence>
<evidence type="ECO:0000259" key="6">
    <source>
        <dbReference type="Pfam" id="PF04055"/>
    </source>
</evidence>
<comment type="cofactor">
    <cofactor evidence="1">
        <name>[4Fe-4S] cluster</name>
        <dbReference type="ChEBI" id="CHEBI:49883"/>
    </cofactor>
</comment>
<dbReference type="KEGG" id="ttf:THTE_1934"/>
<keyword evidence="9" id="KW-1185">Reference proteome</keyword>
<dbReference type="PANTHER" id="PTHR11228:SF22">
    <property type="entry name" value="PEPTIDE BIOSYNTHESIS PROTEIN YYDG-RELATED"/>
    <property type="match status" value="1"/>
</dbReference>
<dbReference type="NCBIfam" id="TIGR03470">
    <property type="entry name" value="HpnH"/>
    <property type="match status" value="1"/>
</dbReference>
<reference evidence="8 9" key="1">
    <citation type="journal article" name="Front. Microbiol.">
        <title>Sugar Metabolism of the First Thermophilic Planctomycete Thermogutta terrifontis: Comparative Genomic and Transcriptomic Approaches.</title>
        <authorList>
            <person name="Elcheninov A.G."/>
            <person name="Menzel P."/>
            <person name="Gudbergsdottir S.R."/>
            <person name="Slesarev A.I."/>
            <person name="Kadnikov V.V."/>
            <person name="Krogh A."/>
            <person name="Bonch-Osmolovskaya E.A."/>
            <person name="Peng X."/>
            <person name="Kublanov I.V."/>
        </authorList>
    </citation>
    <scope>NUCLEOTIDE SEQUENCE [LARGE SCALE GENOMIC DNA]</scope>
    <source>
        <strain evidence="8 9">R1</strain>
    </source>
</reference>
<organism evidence="8 9">
    <name type="scientific">Thermogutta terrifontis</name>
    <dbReference type="NCBI Taxonomy" id="1331910"/>
    <lineage>
        <taxon>Bacteria</taxon>
        <taxon>Pseudomonadati</taxon>
        <taxon>Planctomycetota</taxon>
        <taxon>Planctomycetia</taxon>
        <taxon>Pirellulales</taxon>
        <taxon>Thermoguttaceae</taxon>
        <taxon>Thermogutta</taxon>
    </lineage>
</organism>
<dbReference type="InterPro" id="IPR022563">
    <property type="entry name" value="DUF3463"/>
</dbReference>
<proteinExistence type="predicted"/>
<evidence type="ECO:0000256" key="1">
    <source>
        <dbReference type="ARBA" id="ARBA00001966"/>
    </source>
</evidence>
<evidence type="ECO:0000259" key="7">
    <source>
        <dbReference type="Pfam" id="PF11946"/>
    </source>
</evidence>
<dbReference type="InterPro" id="IPR050377">
    <property type="entry name" value="Radical_SAM_PqqE_MftC-like"/>
</dbReference>
<keyword evidence="4" id="KW-0408">Iron</keyword>
<dbReference type="GO" id="GO:0003824">
    <property type="term" value="F:catalytic activity"/>
    <property type="evidence" value="ECO:0007669"/>
    <property type="project" value="InterPro"/>
</dbReference>
<dbReference type="SFLD" id="SFLDG01067">
    <property type="entry name" value="SPASM/twitch_domain_containing"/>
    <property type="match status" value="1"/>
</dbReference>
<dbReference type="InterPro" id="IPR013785">
    <property type="entry name" value="Aldolase_TIM"/>
</dbReference>
<keyword evidence="5" id="KW-0411">Iron-sulfur</keyword>
<keyword evidence="3" id="KW-0479">Metal-binding</keyword>
<name>A0A286REZ0_9BACT</name>
<dbReference type="PANTHER" id="PTHR11228">
    <property type="entry name" value="RADICAL SAM DOMAIN PROTEIN"/>
    <property type="match status" value="1"/>
</dbReference>
<evidence type="ECO:0000256" key="2">
    <source>
        <dbReference type="ARBA" id="ARBA00022691"/>
    </source>
</evidence>
<gene>
    <name evidence="8" type="ORF">THTE_1934</name>
</gene>
<dbReference type="Pfam" id="PF04055">
    <property type="entry name" value="Radical_SAM"/>
    <property type="match status" value="1"/>
</dbReference>
<sequence>MLMLEPLFACNLACEGCGRIREYAAMAHRQMPLEECLHAARECDAPVVSVCGGEPLLYRDLDRLVSGLLLQKRFIYLCTNGLLIPRWLDRLPRTKRLVWNVHLDGMETTHDAITGRPGTFREVTRAIRLAKEAGMRVTTNTTIYASMDMHEVIVLMEYLTELGVDGMLLSPAYSYECLQPATTSLPAAAGAVPFTPEGCAAKENDCATPLAPVEQRTKDTAIAREQSLFLTRSQVAEKFQSIKTELRRFRLINSPLYLDFLMGLRDLPCAAWASPTRNVCGWKSPCYLITDGHFATFREWQEKTPWQRLGPGRDPRCENCLVHYGFETGAVFAAQKSLRDSLSLAIWQFGR</sequence>
<dbReference type="SFLD" id="SFLDS00029">
    <property type="entry name" value="Radical_SAM"/>
    <property type="match status" value="1"/>
</dbReference>
<dbReference type="AlphaFoldDB" id="A0A286REZ0"/>
<evidence type="ECO:0000256" key="4">
    <source>
        <dbReference type="ARBA" id="ARBA00023004"/>
    </source>
</evidence>
<dbReference type="SFLD" id="SFLDF00397">
    <property type="entry name" value="adenosyl-hopene_transferase"/>
    <property type="match status" value="1"/>
</dbReference>
<evidence type="ECO:0000256" key="3">
    <source>
        <dbReference type="ARBA" id="ARBA00022723"/>
    </source>
</evidence>
<evidence type="ECO:0000313" key="8">
    <source>
        <dbReference type="EMBL" id="ASV74536.1"/>
    </source>
</evidence>
<dbReference type="SUPFAM" id="SSF102114">
    <property type="entry name" value="Radical SAM enzymes"/>
    <property type="match status" value="1"/>
</dbReference>
<keyword evidence="2" id="KW-0949">S-adenosyl-L-methionine</keyword>
<dbReference type="GO" id="GO:0046872">
    <property type="term" value="F:metal ion binding"/>
    <property type="evidence" value="ECO:0007669"/>
    <property type="project" value="UniProtKB-KW"/>
</dbReference>
<dbReference type="Pfam" id="PF11946">
    <property type="entry name" value="DUF3463"/>
    <property type="match status" value="1"/>
</dbReference>
<dbReference type="InterPro" id="IPR017833">
    <property type="entry name" value="Hopanoid_synth-assoc_rSAM_HpnH"/>
</dbReference>